<accession>A0AAU9JTN1</accession>
<proteinExistence type="predicted"/>
<dbReference type="AlphaFoldDB" id="A0AAU9JTN1"/>
<name>A0AAU9JTN1_9CILI</name>
<feature type="coiled-coil region" evidence="1">
    <location>
        <begin position="10"/>
        <end position="37"/>
    </location>
</feature>
<evidence type="ECO:0000313" key="2">
    <source>
        <dbReference type="EMBL" id="CAG9329730.1"/>
    </source>
</evidence>
<reference evidence="2" key="1">
    <citation type="submission" date="2021-09" db="EMBL/GenBank/DDBJ databases">
        <authorList>
            <consortium name="AG Swart"/>
            <person name="Singh M."/>
            <person name="Singh A."/>
            <person name="Seah K."/>
            <person name="Emmerich C."/>
        </authorList>
    </citation>
    <scope>NUCLEOTIDE SEQUENCE</scope>
    <source>
        <strain evidence="2">ATCC30299</strain>
    </source>
</reference>
<keyword evidence="3" id="KW-1185">Reference proteome</keyword>
<comment type="caution">
    <text evidence="2">The sequence shown here is derived from an EMBL/GenBank/DDBJ whole genome shotgun (WGS) entry which is preliminary data.</text>
</comment>
<feature type="coiled-coil region" evidence="1">
    <location>
        <begin position="201"/>
        <end position="235"/>
    </location>
</feature>
<evidence type="ECO:0000313" key="3">
    <source>
        <dbReference type="Proteomes" id="UP001162131"/>
    </source>
</evidence>
<gene>
    <name evidence="2" type="ORF">BSTOLATCC_MIC49350</name>
</gene>
<keyword evidence="1" id="KW-0175">Coiled coil</keyword>
<organism evidence="2 3">
    <name type="scientific">Blepharisma stoltei</name>
    <dbReference type="NCBI Taxonomy" id="1481888"/>
    <lineage>
        <taxon>Eukaryota</taxon>
        <taxon>Sar</taxon>
        <taxon>Alveolata</taxon>
        <taxon>Ciliophora</taxon>
        <taxon>Postciliodesmatophora</taxon>
        <taxon>Heterotrichea</taxon>
        <taxon>Heterotrichida</taxon>
        <taxon>Blepharismidae</taxon>
        <taxon>Blepharisma</taxon>
    </lineage>
</organism>
<evidence type="ECO:0000256" key="1">
    <source>
        <dbReference type="SAM" id="Coils"/>
    </source>
</evidence>
<feature type="coiled-coil region" evidence="1">
    <location>
        <begin position="289"/>
        <end position="393"/>
    </location>
</feature>
<dbReference type="EMBL" id="CAJZBQ010000048">
    <property type="protein sequence ID" value="CAG9329730.1"/>
    <property type="molecule type" value="Genomic_DNA"/>
</dbReference>
<sequence length="435" mass="51112">MGGLFAKGKLRRLGLEKNALLAQCEEYEKKIAERKAEHEIEEISKDEQLDFLIHQEQLRATNSIKIFDRLIGVKIENWTIETLLAHFLDLDDCEDKTSPYLCLRVEESQIESRICRNLMDFIEKIKELNINKSEILIESIEKLELELASFPNLIKILNQIKNQEKILSSNQEDILEKVSLELTERSELEKELVLLQRKHAFQMYNKQAEEKHAEIEKMKNLLAKVKKEKEDLLDHWESMKSSDGKIESEEMLEIRRGIQTKLNQIAQTKASIEDGLLYLQNHADTVSELDLYKEKLQKAIARVKSALEEQDNIKKEKENLMEDIKALEKLKKKSIELKLHERGIESHIRYLKDMSGSNQEEFSQYIDKMNQEVHKLEDEVQIEEVKLQELCESRDKLKKIIEKSIKKMMLRGLTYVTKVGPEQAFKRWVWSMSDS</sequence>
<protein>
    <submittedName>
        <fullName evidence="2">Uncharacterized protein</fullName>
    </submittedName>
</protein>
<dbReference type="Proteomes" id="UP001162131">
    <property type="component" value="Unassembled WGS sequence"/>
</dbReference>